<name>A0A8J4TYV5_CLAMG</name>
<dbReference type="AlphaFoldDB" id="A0A8J4TYV5"/>
<organism evidence="1 2">
    <name type="scientific">Clarias magur</name>
    <name type="common">Asian catfish</name>
    <name type="synonym">Macropteronotus magur</name>
    <dbReference type="NCBI Taxonomy" id="1594786"/>
    <lineage>
        <taxon>Eukaryota</taxon>
        <taxon>Metazoa</taxon>
        <taxon>Chordata</taxon>
        <taxon>Craniata</taxon>
        <taxon>Vertebrata</taxon>
        <taxon>Euteleostomi</taxon>
        <taxon>Actinopterygii</taxon>
        <taxon>Neopterygii</taxon>
        <taxon>Teleostei</taxon>
        <taxon>Ostariophysi</taxon>
        <taxon>Siluriformes</taxon>
        <taxon>Clariidae</taxon>
        <taxon>Clarias</taxon>
    </lineage>
</organism>
<feature type="non-terminal residue" evidence="1">
    <location>
        <position position="1"/>
    </location>
</feature>
<gene>
    <name evidence="1" type="ORF">DAT39_022983</name>
</gene>
<dbReference type="EMBL" id="QNUK01001366">
    <property type="protein sequence ID" value="KAF5883108.1"/>
    <property type="molecule type" value="Genomic_DNA"/>
</dbReference>
<evidence type="ECO:0000313" key="2">
    <source>
        <dbReference type="Proteomes" id="UP000727407"/>
    </source>
</evidence>
<keyword evidence="2" id="KW-1185">Reference proteome</keyword>
<comment type="caution">
    <text evidence="1">The sequence shown here is derived from an EMBL/GenBank/DDBJ whole genome shotgun (WGS) entry which is preliminary data.</text>
</comment>
<sequence>DACVVLVMFEVMLKFLLSFTNDVVFGFALLFDDDCVVFVSSGVIVIFEVLSTDDGVVI</sequence>
<evidence type="ECO:0000313" key="1">
    <source>
        <dbReference type="EMBL" id="KAF5883108.1"/>
    </source>
</evidence>
<proteinExistence type="predicted"/>
<feature type="non-terminal residue" evidence="1">
    <location>
        <position position="58"/>
    </location>
</feature>
<reference evidence="1" key="1">
    <citation type="submission" date="2020-07" db="EMBL/GenBank/DDBJ databases">
        <title>Clarias magur genome sequencing, assembly and annotation.</title>
        <authorList>
            <person name="Kushwaha B."/>
            <person name="Kumar R."/>
            <person name="Das P."/>
            <person name="Joshi C.G."/>
            <person name="Kumar D."/>
            <person name="Nagpure N.S."/>
            <person name="Pandey M."/>
            <person name="Agarwal S."/>
            <person name="Srivastava S."/>
            <person name="Singh M."/>
            <person name="Sahoo L."/>
            <person name="Jayasankar P."/>
            <person name="Meher P.K."/>
            <person name="Koringa P.G."/>
            <person name="Iquebal M.A."/>
            <person name="Das S.P."/>
            <person name="Bit A."/>
            <person name="Patnaik S."/>
            <person name="Patel N."/>
            <person name="Shah T.M."/>
            <person name="Hinsu A."/>
            <person name="Jena J.K."/>
        </authorList>
    </citation>
    <scope>NUCLEOTIDE SEQUENCE</scope>
    <source>
        <strain evidence="1">CIFAMagur01</strain>
        <tissue evidence="1">Testis</tissue>
    </source>
</reference>
<accession>A0A8J4TYV5</accession>
<protein>
    <submittedName>
        <fullName evidence="1">Uncharacterized protein</fullName>
    </submittedName>
</protein>
<dbReference type="Proteomes" id="UP000727407">
    <property type="component" value="Unassembled WGS sequence"/>
</dbReference>